<sequence length="497" mass="52831">MAANGAARQLGVAPGMGLASAWGLAPELKVTERDGAAETRALAGLACWGGNFTPQVSLDPPAGLLLEIGGCLRLFGGLPALLQQAVDGALAQGYSLAAACAPTPLAARWLANGAPWLEPAADGPRPAATPLLAENGGPLPVCADPARLGAALAPLSLDCLELPRQQRQRLENFGVACLGDLLALPRAGLNRRLGLQLAADLARALGEVPDPRPRFPFPDTFRQGLELPARVDDAPALNFAARRLLQQLQGWLASRGAGVGRCTLELQHEKYAGSTRRGLPPTRLVLGFAGLTRDGERLQRVLSERLGRLALAAPVDALTLIADQVEELPGSDRQLPGQAPPEEEGTDPARTAVALERIKARLGEDKVYSLAAVPDHRPEQATRRCAPNLDLHGIMARTQDPGHSQAMAGQGPRPLWLLAHPQALGETQGRPRHGGPLQLLAGPERIESGWWDEGESADGLPAPGDLRRDYFVARNPAGEWLWVFRDESGWFLHGRFA</sequence>
<keyword evidence="3" id="KW-1185">Reference proteome</keyword>
<dbReference type="Proteomes" id="UP000292136">
    <property type="component" value="Unassembled WGS sequence"/>
</dbReference>
<evidence type="ECO:0000256" key="1">
    <source>
        <dbReference type="ARBA" id="ARBA00022763"/>
    </source>
</evidence>
<dbReference type="PANTHER" id="PTHR35369:SF2">
    <property type="entry name" value="BLR3025 PROTEIN"/>
    <property type="match status" value="1"/>
</dbReference>
<comment type="caution">
    <text evidence="2">The sequence shown here is derived from an EMBL/GenBank/DDBJ whole genome shotgun (WGS) entry which is preliminary data.</text>
</comment>
<organism evidence="2 3">
    <name type="scientific">Azospira oryzae</name>
    <dbReference type="NCBI Taxonomy" id="146939"/>
    <lineage>
        <taxon>Bacteria</taxon>
        <taxon>Pseudomonadati</taxon>
        <taxon>Pseudomonadota</taxon>
        <taxon>Betaproteobacteria</taxon>
        <taxon>Rhodocyclales</taxon>
        <taxon>Rhodocyclaceae</taxon>
        <taxon>Azospira</taxon>
    </lineage>
</organism>
<accession>A0ABY0IRG0</accession>
<reference evidence="2 3" key="1">
    <citation type="submission" date="2019-02" db="EMBL/GenBank/DDBJ databases">
        <title>Genomic Encyclopedia of Type Strains, Phase IV (KMG-IV): sequencing the most valuable type-strain genomes for metagenomic binning, comparative biology and taxonomic classification.</title>
        <authorList>
            <person name="Goeker M."/>
        </authorList>
    </citation>
    <scope>NUCLEOTIDE SEQUENCE [LARGE SCALE GENOMIC DNA]</scope>
    <source>
        <strain evidence="2 3">DSM 21223</strain>
    </source>
</reference>
<dbReference type="InterPro" id="IPR050356">
    <property type="entry name" value="SulA_CellDiv_inhibitor"/>
</dbReference>
<evidence type="ECO:0000313" key="3">
    <source>
        <dbReference type="Proteomes" id="UP000292136"/>
    </source>
</evidence>
<dbReference type="EMBL" id="SHKM01000001">
    <property type="protein sequence ID" value="RZT89667.1"/>
    <property type="molecule type" value="Genomic_DNA"/>
</dbReference>
<name>A0ABY0IRG0_9RHOO</name>
<protein>
    <submittedName>
        <fullName evidence="2">Protein ImuB</fullName>
    </submittedName>
</protein>
<dbReference type="PANTHER" id="PTHR35369">
    <property type="entry name" value="BLR3025 PROTEIN-RELATED"/>
    <property type="match status" value="1"/>
</dbReference>
<dbReference type="SUPFAM" id="SSF56672">
    <property type="entry name" value="DNA/RNA polymerases"/>
    <property type="match status" value="1"/>
</dbReference>
<keyword evidence="1" id="KW-0227">DNA damage</keyword>
<evidence type="ECO:0000313" key="2">
    <source>
        <dbReference type="EMBL" id="RZT89667.1"/>
    </source>
</evidence>
<dbReference type="CDD" id="cd03468">
    <property type="entry name" value="PolY_like"/>
    <property type="match status" value="1"/>
</dbReference>
<gene>
    <name evidence="2" type="ORF">EV678_0460</name>
</gene>
<proteinExistence type="predicted"/>
<dbReference type="InterPro" id="IPR043502">
    <property type="entry name" value="DNA/RNA_pol_sf"/>
</dbReference>